<keyword evidence="1" id="KW-0812">Transmembrane</keyword>
<evidence type="ECO:0000313" key="2">
    <source>
        <dbReference type="EMBL" id="KAA9152050.1"/>
    </source>
</evidence>
<protein>
    <submittedName>
        <fullName evidence="2">K(+)-transporting ATPase subunit F</fullName>
    </submittedName>
</protein>
<gene>
    <name evidence="2" type="primary">kdpF</name>
    <name evidence="2" type="ORF">FPZ12_037795</name>
</gene>
<name>A0A5N0UQ25_9PSEU</name>
<dbReference type="GO" id="GO:0008556">
    <property type="term" value="F:P-type potassium transmembrane transporter activity"/>
    <property type="evidence" value="ECO:0007669"/>
    <property type="project" value="InterPro"/>
</dbReference>
<dbReference type="Pfam" id="PF09604">
    <property type="entry name" value="Potass_KdpF"/>
    <property type="match status" value="1"/>
</dbReference>
<dbReference type="GO" id="GO:0005886">
    <property type="term" value="C:plasma membrane"/>
    <property type="evidence" value="ECO:0007669"/>
    <property type="project" value="InterPro"/>
</dbReference>
<keyword evidence="1" id="KW-0472">Membrane</keyword>
<dbReference type="AlphaFoldDB" id="A0A5N0UQ25"/>
<accession>A0A5N0UQ25</accession>
<feature type="transmembrane region" description="Helical" evidence="1">
    <location>
        <begin position="6"/>
        <end position="28"/>
    </location>
</feature>
<sequence>MTGAGVVANVVGGVLALGLIVYLFIALIRPEKF</sequence>
<keyword evidence="1" id="KW-1133">Transmembrane helix</keyword>
<organism evidence="2 3">
    <name type="scientific">Amycolatopsis acidicola</name>
    <dbReference type="NCBI Taxonomy" id="2596893"/>
    <lineage>
        <taxon>Bacteria</taxon>
        <taxon>Bacillati</taxon>
        <taxon>Actinomycetota</taxon>
        <taxon>Actinomycetes</taxon>
        <taxon>Pseudonocardiales</taxon>
        <taxon>Pseudonocardiaceae</taxon>
        <taxon>Amycolatopsis</taxon>
    </lineage>
</organism>
<reference evidence="2" key="1">
    <citation type="submission" date="2019-09" db="EMBL/GenBank/DDBJ databases">
        <authorList>
            <person name="Teo W.F.A."/>
            <person name="Duangmal K."/>
        </authorList>
    </citation>
    <scope>NUCLEOTIDE SEQUENCE [LARGE SCALE GENOMIC DNA]</scope>
    <source>
        <strain evidence="2">K81G1</strain>
    </source>
</reference>
<dbReference type="RefSeq" id="WP_144756345.1">
    <property type="nucleotide sequence ID" value="NZ_VMNW02000093.1"/>
</dbReference>
<keyword evidence="3" id="KW-1185">Reference proteome</keyword>
<proteinExistence type="predicted"/>
<dbReference type="NCBIfam" id="TIGR02115">
    <property type="entry name" value="potass_kdpF"/>
    <property type="match status" value="1"/>
</dbReference>
<dbReference type="EMBL" id="VMNW02000093">
    <property type="protein sequence ID" value="KAA9152050.1"/>
    <property type="molecule type" value="Genomic_DNA"/>
</dbReference>
<dbReference type="Proteomes" id="UP000319769">
    <property type="component" value="Unassembled WGS sequence"/>
</dbReference>
<evidence type="ECO:0000256" key="1">
    <source>
        <dbReference type="SAM" id="Phobius"/>
    </source>
</evidence>
<comment type="caution">
    <text evidence="2">The sequence shown here is derived from an EMBL/GenBank/DDBJ whole genome shotgun (WGS) entry which is preliminary data.</text>
</comment>
<evidence type="ECO:0000313" key="3">
    <source>
        <dbReference type="Proteomes" id="UP000319769"/>
    </source>
</evidence>
<dbReference type="InterPro" id="IPR011726">
    <property type="entry name" value="KdpF"/>
</dbReference>